<proteinExistence type="predicted"/>
<protein>
    <submittedName>
        <fullName evidence="1">Uncharacterized protein</fullName>
    </submittedName>
</protein>
<dbReference type="Proteomes" id="UP001221898">
    <property type="component" value="Unassembled WGS sequence"/>
</dbReference>
<dbReference type="AlphaFoldDB" id="A0AAD7TCS5"/>
<dbReference type="PANTHER" id="PTHR47510:SF3">
    <property type="entry name" value="ENDO_EXONUCLEASE_PHOSPHATASE DOMAIN-CONTAINING PROTEIN"/>
    <property type="match status" value="1"/>
</dbReference>
<dbReference type="EMBL" id="JAINUG010000001">
    <property type="protein sequence ID" value="KAJ8418577.1"/>
    <property type="molecule type" value="Genomic_DNA"/>
</dbReference>
<comment type="caution">
    <text evidence="1">The sequence shown here is derived from an EMBL/GenBank/DDBJ whole genome shotgun (WGS) entry which is preliminary data.</text>
</comment>
<dbReference type="PANTHER" id="PTHR47510">
    <property type="entry name" value="REVERSE TRANSCRIPTASE DOMAIN-CONTAINING PROTEIN"/>
    <property type="match status" value="1"/>
</dbReference>
<evidence type="ECO:0000313" key="2">
    <source>
        <dbReference type="Proteomes" id="UP001221898"/>
    </source>
</evidence>
<sequence>MELTDWSIFKNPDLDVYASHVIGYTNRLVDECIPAKLVRSFPNCKPWMNSDIRSKQREQCTAFKSGNTELYRMAKYDLRRAIKTAKKDYKNKLESQYGGGGGSNSSNSRRMWKGLRALTNDKGSLAGVINTDPSHPDELNTFYACFERENTMPALKPPPTQRTTHYC</sequence>
<evidence type="ECO:0000313" key="1">
    <source>
        <dbReference type="EMBL" id="KAJ8418577.1"/>
    </source>
</evidence>
<keyword evidence="2" id="KW-1185">Reference proteome</keyword>
<reference evidence="1" key="1">
    <citation type="journal article" date="2023" name="Science">
        <title>Genome structures resolve the early diversification of teleost fishes.</title>
        <authorList>
            <person name="Parey E."/>
            <person name="Louis A."/>
            <person name="Montfort J."/>
            <person name="Bouchez O."/>
            <person name="Roques C."/>
            <person name="Iampietro C."/>
            <person name="Lluch J."/>
            <person name="Castinel A."/>
            <person name="Donnadieu C."/>
            <person name="Desvignes T."/>
            <person name="Floi Bucao C."/>
            <person name="Jouanno E."/>
            <person name="Wen M."/>
            <person name="Mejri S."/>
            <person name="Dirks R."/>
            <person name="Jansen H."/>
            <person name="Henkel C."/>
            <person name="Chen W.J."/>
            <person name="Zahm M."/>
            <person name="Cabau C."/>
            <person name="Klopp C."/>
            <person name="Thompson A.W."/>
            <person name="Robinson-Rechavi M."/>
            <person name="Braasch I."/>
            <person name="Lecointre G."/>
            <person name="Bobe J."/>
            <person name="Postlethwait J.H."/>
            <person name="Berthelot C."/>
            <person name="Roest Crollius H."/>
            <person name="Guiguen Y."/>
        </authorList>
    </citation>
    <scope>NUCLEOTIDE SEQUENCE</scope>
    <source>
        <strain evidence="1">NC1722</strain>
    </source>
</reference>
<gene>
    <name evidence="1" type="ORF">AAFF_G00000760</name>
</gene>
<name>A0AAD7TCS5_9TELE</name>
<accession>A0AAD7TCS5</accession>
<organism evidence="1 2">
    <name type="scientific">Aldrovandia affinis</name>
    <dbReference type="NCBI Taxonomy" id="143900"/>
    <lineage>
        <taxon>Eukaryota</taxon>
        <taxon>Metazoa</taxon>
        <taxon>Chordata</taxon>
        <taxon>Craniata</taxon>
        <taxon>Vertebrata</taxon>
        <taxon>Euteleostomi</taxon>
        <taxon>Actinopterygii</taxon>
        <taxon>Neopterygii</taxon>
        <taxon>Teleostei</taxon>
        <taxon>Notacanthiformes</taxon>
        <taxon>Halosauridae</taxon>
        <taxon>Aldrovandia</taxon>
    </lineage>
</organism>